<dbReference type="InterPro" id="IPR000169">
    <property type="entry name" value="Pept_cys_AS"/>
</dbReference>
<feature type="signal peptide" evidence="8">
    <location>
        <begin position="1"/>
        <end position="23"/>
    </location>
</feature>
<feature type="chain" id="PRO_5040189611" description="Peptidase C1A papain C-terminal domain-containing protein" evidence="8">
    <location>
        <begin position="24"/>
        <end position="333"/>
    </location>
</feature>
<dbReference type="PANTHER" id="PTHR12411">
    <property type="entry name" value="CYSTEINE PROTEASE FAMILY C1-RELATED"/>
    <property type="match status" value="1"/>
</dbReference>
<comment type="similarity">
    <text evidence="1">Belongs to the peptidase C1 family.</text>
</comment>
<evidence type="ECO:0000256" key="1">
    <source>
        <dbReference type="ARBA" id="ARBA00008455"/>
    </source>
</evidence>
<dbReference type="Pfam" id="PF00112">
    <property type="entry name" value="Peptidase_C1"/>
    <property type="match status" value="1"/>
</dbReference>
<evidence type="ECO:0000256" key="8">
    <source>
        <dbReference type="SAM" id="SignalP"/>
    </source>
</evidence>
<dbReference type="GO" id="GO:0008234">
    <property type="term" value="F:cysteine-type peptidase activity"/>
    <property type="evidence" value="ECO:0007669"/>
    <property type="project" value="UniProtKB-KW"/>
</dbReference>
<evidence type="ECO:0000259" key="9">
    <source>
        <dbReference type="SMART" id="SM00645"/>
    </source>
</evidence>
<sequence>MGYTTLLKEVVALFFLLIAVATSTHLDFDAIIRKVNSVETSWKAGQPTITAASIVGQYCAWKNAEKPEEFSFYDDIVIPEEFDSRQKWPNCPTIRSIPNQGKCGCCWAVAAASAMSDRLCIATNGNFTLPLSAEELMTCCKECGKGCHGGVHYKAWQYFVTHGIVTGGGHSSQVGCQPFEIPPCERVSSNSSRPNCNSLPTPQTPQCQTTCTNPAYSVPYTSDHRKAQNVYQLPNNASEIQKEILIHGPVEAAFTTYSDFLTYQSGIYRHLTKNAISRHAVKIIGWGTEGGVPFWLIANSFDSDWGEGGFFRMLRGSNECGIEDDVTAGLPLV</sequence>
<evidence type="ECO:0000256" key="4">
    <source>
        <dbReference type="ARBA" id="ARBA00022801"/>
    </source>
</evidence>
<organism evidence="10 11">
    <name type="scientific">Nezara viridula</name>
    <name type="common">Southern green stink bug</name>
    <name type="synonym">Cimex viridulus</name>
    <dbReference type="NCBI Taxonomy" id="85310"/>
    <lineage>
        <taxon>Eukaryota</taxon>
        <taxon>Metazoa</taxon>
        <taxon>Ecdysozoa</taxon>
        <taxon>Arthropoda</taxon>
        <taxon>Hexapoda</taxon>
        <taxon>Insecta</taxon>
        <taxon>Pterygota</taxon>
        <taxon>Neoptera</taxon>
        <taxon>Paraneoptera</taxon>
        <taxon>Hemiptera</taxon>
        <taxon>Heteroptera</taxon>
        <taxon>Panheteroptera</taxon>
        <taxon>Pentatomomorpha</taxon>
        <taxon>Pentatomoidea</taxon>
        <taxon>Pentatomidae</taxon>
        <taxon>Pentatominae</taxon>
        <taxon>Nezara</taxon>
    </lineage>
</organism>
<dbReference type="FunFam" id="3.90.70.10:FF:000031">
    <property type="entry name" value="Cathepsin B"/>
    <property type="match status" value="1"/>
</dbReference>
<evidence type="ECO:0000313" key="10">
    <source>
        <dbReference type="EMBL" id="CAH1404904.1"/>
    </source>
</evidence>
<evidence type="ECO:0000313" key="11">
    <source>
        <dbReference type="Proteomes" id="UP001152798"/>
    </source>
</evidence>
<keyword evidence="6" id="KW-0865">Zymogen</keyword>
<dbReference type="CDD" id="cd02620">
    <property type="entry name" value="Peptidase_C1A_CathepsinB"/>
    <property type="match status" value="1"/>
</dbReference>
<evidence type="ECO:0000256" key="5">
    <source>
        <dbReference type="ARBA" id="ARBA00022807"/>
    </source>
</evidence>
<dbReference type="Proteomes" id="UP001152798">
    <property type="component" value="Chromosome 6"/>
</dbReference>
<evidence type="ECO:0000256" key="2">
    <source>
        <dbReference type="ARBA" id="ARBA00022670"/>
    </source>
</evidence>
<evidence type="ECO:0000256" key="3">
    <source>
        <dbReference type="ARBA" id="ARBA00022729"/>
    </source>
</evidence>
<dbReference type="SUPFAM" id="SSF54001">
    <property type="entry name" value="Cysteine proteinases"/>
    <property type="match status" value="1"/>
</dbReference>
<dbReference type="OrthoDB" id="640249at2759"/>
<dbReference type="Gene3D" id="3.90.70.10">
    <property type="entry name" value="Cysteine proteinases"/>
    <property type="match status" value="1"/>
</dbReference>
<keyword evidence="5" id="KW-0788">Thiol protease</keyword>
<dbReference type="InterPro" id="IPR000668">
    <property type="entry name" value="Peptidase_C1A_C"/>
</dbReference>
<dbReference type="PROSITE" id="PS00639">
    <property type="entry name" value="THIOL_PROTEASE_HIS"/>
    <property type="match status" value="1"/>
</dbReference>
<dbReference type="EMBL" id="OV725082">
    <property type="protein sequence ID" value="CAH1404904.1"/>
    <property type="molecule type" value="Genomic_DNA"/>
</dbReference>
<gene>
    <name evidence="10" type="ORF">NEZAVI_LOCUS13223</name>
</gene>
<keyword evidence="7" id="KW-1015">Disulfide bond</keyword>
<dbReference type="SMART" id="SM00645">
    <property type="entry name" value="Pept_C1"/>
    <property type="match status" value="1"/>
</dbReference>
<proteinExistence type="inferred from homology"/>
<dbReference type="GO" id="GO:0006508">
    <property type="term" value="P:proteolysis"/>
    <property type="evidence" value="ECO:0007669"/>
    <property type="project" value="UniProtKB-KW"/>
</dbReference>
<keyword evidence="11" id="KW-1185">Reference proteome</keyword>
<dbReference type="InterPro" id="IPR013128">
    <property type="entry name" value="Peptidase_C1A"/>
</dbReference>
<evidence type="ECO:0000256" key="6">
    <source>
        <dbReference type="ARBA" id="ARBA00023145"/>
    </source>
</evidence>
<dbReference type="InterPro" id="IPR025660">
    <property type="entry name" value="Pept_his_AS"/>
</dbReference>
<reference evidence="10" key="1">
    <citation type="submission" date="2022-01" db="EMBL/GenBank/DDBJ databases">
        <authorList>
            <person name="King R."/>
        </authorList>
    </citation>
    <scope>NUCLEOTIDE SEQUENCE</scope>
</reference>
<keyword evidence="3 8" id="KW-0732">Signal</keyword>
<name>A0A9P0MTX7_NEZVI</name>
<feature type="domain" description="Peptidase C1A papain C-terminal" evidence="9">
    <location>
        <begin position="78"/>
        <end position="330"/>
    </location>
</feature>
<dbReference type="PROSITE" id="PS00139">
    <property type="entry name" value="THIOL_PROTEASE_CYS"/>
    <property type="match status" value="1"/>
</dbReference>
<accession>A0A9P0MTX7</accession>
<evidence type="ECO:0000256" key="7">
    <source>
        <dbReference type="ARBA" id="ARBA00023157"/>
    </source>
</evidence>
<dbReference type="PRINTS" id="PR00705">
    <property type="entry name" value="PAPAIN"/>
</dbReference>
<protein>
    <recommendedName>
        <fullName evidence="9">Peptidase C1A papain C-terminal domain-containing protein</fullName>
    </recommendedName>
</protein>
<keyword evidence="4" id="KW-0378">Hydrolase</keyword>
<keyword evidence="2" id="KW-0645">Protease</keyword>
<dbReference type="InterPro" id="IPR038765">
    <property type="entry name" value="Papain-like_cys_pep_sf"/>
</dbReference>
<dbReference type="AlphaFoldDB" id="A0A9P0MTX7"/>